<dbReference type="RefSeq" id="WP_275816021.1">
    <property type="nucleotide sequence ID" value="NZ_BAAANM010000022.1"/>
</dbReference>
<dbReference type="EMBL" id="JARHTQ010000011">
    <property type="protein sequence ID" value="MDF2257727.1"/>
    <property type="molecule type" value="Genomic_DNA"/>
</dbReference>
<organism evidence="1 2">
    <name type="scientific">Streptantibioticus ferralitis</name>
    <dbReference type="NCBI Taxonomy" id="236510"/>
    <lineage>
        <taxon>Bacteria</taxon>
        <taxon>Bacillati</taxon>
        <taxon>Actinomycetota</taxon>
        <taxon>Actinomycetes</taxon>
        <taxon>Kitasatosporales</taxon>
        <taxon>Streptomycetaceae</taxon>
        <taxon>Streptantibioticus</taxon>
    </lineage>
</organism>
<dbReference type="Proteomes" id="UP001220022">
    <property type="component" value="Unassembled WGS sequence"/>
</dbReference>
<reference evidence="1 2" key="1">
    <citation type="submission" date="2023-03" db="EMBL/GenBank/DDBJ databases">
        <title>Draft genome sequence of type strain Streptomyces ferralitis JCM 14344.</title>
        <authorList>
            <person name="Klaysubun C."/>
            <person name="Duangmal K."/>
        </authorList>
    </citation>
    <scope>NUCLEOTIDE SEQUENCE [LARGE SCALE GENOMIC DNA]</scope>
    <source>
        <strain evidence="1 2">JCM 14344</strain>
    </source>
</reference>
<gene>
    <name evidence="1" type="ORF">P2L57_18995</name>
</gene>
<evidence type="ECO:0000313" key="1">
    <source>
        <dbReference type="EMBL" id="MDF2257727.1"/>
    </source>
</evidence>
<evidence type="ECO:0000313" key="2">
    <source>
        <dbReference type="Proteomes" id="UP001220022"/>
    </source>
</evidence>
<name>A0ABT5Z1L0_9ACTN</name>
<evidence type="ECO:0008006" key="3">
    <source>
        <dbReference type="Google" id="ProtNLM"/>
    </source>
</evidence>
<sequence length="416" mass="45405">MKYTGYARALERGAFIMGAPRSKGIVVWARPGMQAVKLLIERFRQLTAQRFTPHVVEHGFLMEAGQYRAVFGDYANVYGLSAPLSGVDYLLRPDNLVNTVGGLRDAEAAGPAIAVGGLLRDSPGKTPPLFRDRYIWPAVQLNQRVPEATAEDTLDFYRGVVEELLSALALPVVTVRTGPIADYGRLTYLAVSVLPDGRPTVLATLYVLSSQLKKALGDPLDIVDIGFTGKLIALCAMFHTDSRGLALPSMLAPLQVGVTVGDATDQGKLAAWLANLKDAGVRYQVAPPCSALRDRNRWEKRWHRQGTPLAIGLDRRPGSVICASRLPLRRRELPGLPSPDDIRALLSDHDRRLASSTAELFEKSLGDGGHLRTACPSCAADLPVFGEVVPVRRGRCEFCRSAEGTWLFTSDQGRFY</sequence>
<proteinExistence type="predicted"/>
<protein>
    <recommendedName>
        <fullName evidence="3">Prolyl-tRNA synthetase</fullName>
    </recommendedName>
</protein>
<accession>A0ABT5Z1L0</accession>
<comment type="caution">
    <text evidence="1">The sequence shown here is derived from an EMBL/GenBank/DDBJ whole genome shotgun (WGS) entry which is preliminary data.</text>
</comment>
<keyword evidence="2" id="KW-1185">Reference proteome</keyword>